<comment type="catalytic activity">
    <reaction evidence="6">
        <text>a ganglioside GM1 + GDP-beta-L-fucose = a ganglioside Fuc-GM1 + GDP + H(+)</text>
        <dbReference type="Rhea" id="RHEA:48292"/>
        <dbReference type="ChEBI" id="CHEBI:15378"/>
        <dbReference type="ChEBI" id="CHEBI:57273"/>
        <dbReference type="ChEBI" id="CHEBI:58189"/>
        <dbReference type="ChEBI" id="CHEBI:82639"/>
        <dbReference type="ChEBI" id="CHEBI:90189"/>
    </reaction>
    <physiologicalReaction direction="left-to-right" evidence="6">
        <dbReference type="Rhea" id="RHEA:48293"/>
    </physiologicalReaction>
</comment>
<dbReference type="PANTHER" id="PTHR11927">
    <property type="entry name" value="GALACTOSIDE 2-L-FUCOSYLTRANSFERASE"/>
    <property type="match status" value="1"/>
</dbReference>
<dbReference type="CDD" id="cd11301">
    <property type="entry name" value="Fut1_Fut2_like"/>
    <property type="match status" value="1"/>
</dbReference>
<comment type="caution">
    <text evidence="8">The sequence shown here is derived from an EMBL/GenBank/DDBJ whole genome shotgun (WGS) entry which is preliminary data.</text>
</comment>
<keyword evidence="7" id="KW-0325">Glycoprotein</keyword>
<dbReference type="GO" id="GO:0005975">
    <property type="term" value="P:carbohydrate metabolic process"/>
    <property type="evidence" value="ECO:0007669"/>
    <property type="project" value="InterPro"/>
</dbReference>
<dbReference type="PANTHER" id="PTHR11927:SF12">
    <property type="entry name" value="L-FUCOSYLTRANSFERASE"/>
    <property type="match status" value="1"/>
</dbReference>
<evidence type="ECO:0000256" key="2">
    <source>
        <dbReference type="ARBA" id="ARBA00004922"/>
    </source>
</evidence>
<dbReference type="GO" id="GO:0032580">
    <property type="term" value="C:Golgi cisterna membrane"/>
    <property type="evidence" value="ECO:0007669"/>
    <property type="project" value="UniProtKB-SubCell"/>
</dbReference>
<comment type="similarity">
    <text evidence="7">Belongs to the glycosyltransferase 11 family.</text>
</comment>
<keyword evidence="3 7" id="KW-0328">Glycosyltransferase</keyword>
<evidence type="ECO:0000256" key="7">
    <source>
        <dbReference type="RuleBase" id="RU363129"/>
    </source>
</evidence>
<evidence type="ECO:0000313" key="8">
    <source>
        <dbReference type="EMBL" id="KAJ1131428.1"/>
    </source>
</evidence>
<keyword evidence="4 7" id="KW-0808">Transferase</keyword>
<dbReference type="EMBL" id="JANPWB010000011">
    <property type="protein sequence ID" value="KAJ1131428.1"/>
    <property type="molecule type" value="Genomic_DNA"/>
</dbReference>
<keyword evidence="9" id="KW-1185">Reference proteome</keyword>
<reference evidence="8" key="1">
    <citation type="journal article" date="2022" name="bioRxiv">
        <title>Sequencing and chromosome-scale assembly of the giantPleurodeles waltlgenome.</title>
        <authorList>
            <person name="Brown T."/>
            <person name="Elewa A."/>
            <person name="Iarovenko S."/>
            <person name="Subramanian E."/>
            <person name="Araus A.J."/>
            <person name="Petzold A."/>
            <person name="Susuki M."/>
            <person name="Suzuki K.-i.T."/>
            <person name="Hayashi T."/>
            <person name="Toyoda A."/>
            <person name="Oliveira C."/>
            <person name="Osipova E."/>
            <person name="Leigh N.D."/>
            <person name="Simon A."/>
            <person name="Yun M.H."/>
        </authorList>
    </citation>
    <scope>NUCLEOTIDE SEQUENCE</scope>
    <source>
        <strain evidence="8">20211129_DDA</strain>
        <tissue evidence="8">Liver</tissue>
    </source>
</reference>
<evidence type="ECO:0000256" key="6">
    <source>
        <dbReference type="ARBA" id="ARBA00043729"/>
    </source>
</evidence>
<dbReference type="EC" id="2.4.1.-" evidence="7"/>
<evidence type="ECO:0000256" key="4">
    <source>
        <dbReference type="ARBA" id="ARBA00022679"/>
    </source>
</evidence>
<dbReference type="GO" id="GO:0008107">
    <property type="term" value="F:galactoside 2-alpha-L-fucosyltransferase activity"/>
    <property type="evidence" value="ECO:0007669"/>
    <property type="project" value="InterPro"/>
</dbReference>
<name>A0AAV7PZY1_PLEWA</name>
<keyword evidence="5 7" id="KW-0812">Transmembrane</keyword>
<evidence type="ECO:0000256" key="1">
    <source>
        <dbReference type="ARBA" id="ARBA00004447"/>
    </source>
</evidence>
<sequence>MWTVAPAGRFGNQMGEYATLYALAMFNGQQAYIMADMFNGLAPIFKITLPLLHKSVEQKVSWRIYPLHNWMAEEYKDIKGKFVKLTGYPWSWTFYHHIQAEIRREFSFHDFIRKEANDYLEKLKGSRKNVTYVGVHVRRGDYVHVMPNSWKGVVADKAYLDKAMAYFRKKYQEPVFVVVTNGMQWCKDNIDTEKGDVYFSGDGNESVPGNDFALLAHCNHTIMTIGSFGFWAAYLAGGETIYLNNFTVPGSQHSKVFHYDAIYLPQWIGISADLSPLLNKTLS</sequence>
<comment type="subcellular location">
    <subcellularLocation>
        <location evidence="1 7">Golgi apparatus</location>
        <location evidence="1 7">Golgi stack membrane</location>
        <topology evidence="1 7">Single-pass type II membrane protein</topology>
    </subcellularLocation>
</comment>
<evidence type="ECO:0000256" key="5">
    <source>
        <dbReference type="ARBA" id="ARBA00022968"/>
    </source>
</evidence>
<gene>
    <name evidence="8" type="ORF">NDU88_009765</name>
</gene>
<dbReference type="Pfam" id="PF01531">
    <property type="entry name" value="Glyco_transf_11"/>
    <property type="match status" value="1"/>
</dbReference>
<protein>
    <recommendedName>
        <fullName evidence="7">L-Fucosyltransferase</fullName>
        <ecNumber evidence="7">2.4.1.-</ecNumber>
    </recommendedName>
</protein>
<keyword evidence="7" id="KW-0333">Golgi apparatus</keyword>
<proteinExistence type="inferred from homology"/>
<comment type="pathway">
    <text evidence="2 7">Protein modification; protein glycosylation.</text>
</comment>
<accession>A0AAV7PZY1</accession>
<dbReference type="AlphaFoldDB" id="A0AAV7PZY1"/>
<evidence type="ECO:0000313" key="9">
    <source>
        <dbReference type="Proteomes" id="UP001066276"/>
    </source>
</evidence>
<organism evidence="8 9">
    <name type="scientific">Pleurodeles waltl</name>
    <name type="common">Iberian ribbed newt</name>
    <dbReference type="NCBI Taxonomy" id="8319"/>
    <lineage>
        <taxon>Eukaryota</taxon>
        <taxon>Metazoa</taxon>
        <taxon>Chordata</taxon>
        <taxon>Craniata</taxon>
        <taxon>Vertebrata</taxon>
        <taxon>Euteleostomi</taxon>
        <taxon>Amphibia</taxon>
        <taxon>Batrachia</taxon>
        <taxon>Caudata</taxon>
        <taxon>Salamandroidea</taxon>
        <taxon>Salamandridae</taxon>
        <taxon>Pleurodelinae</taxon>
        <taxon>Pleurodeles</taxon>
    </lineage>
</organism>
<dbReference type="Proteomes" id="UP001066276">
    <property type="component" value="Chromosome 7"/>
</dbReference>
<dbReference type="InterPro" id="IPR002516">
    <property type="entry name" value="Glyco_trans_11"/>
</dbReference>
<keyword evidence="5 7" id="KW-0735">Signal-anchor</keyword>
<evidence type="ECO:0000256" key="3">
    <source>
        <dbReference type="ARBA" id="ARBA00022676"/>
    </source>
</evidence>